<feature type="active site" description="Glycyl thioester intermediate" evidence="3">
    <location>
        <position position="98"/>
    </location>
</feature>
<dbReference type="PROSITE" id="PS00183">
    <property type="entry name" value="UBC_1"/>
    <property type="match status" value="1"/>
</dbReference>
<evidence type="ECO:0000256" key="2">
    <source>
        <dbReference type="ARBA" id="ARBA00022786"/>
    </source>
</evidence>
<evidence type="ECO:0000256" key="1">
    <source>
        <dbReference type="ARBA" id="ARBA00022679"/>
    </source>
</evidence>
<keyword evidence="2 4" id="KW-0833">Ubl conjugation pathway</keyword>
<dbReference type="InterPro" id="IPR023313">
    <property type="entry name" value="UBQ-conjugating_AS"/>
</dbReference>
<dbReference type="FunFam" id="3.10.110.10:FF:000051">
    <property type="entry name" value="ubiquitin-conjugating enzyme E2 R2-like"/>
    <property type="match status" value="1"/>
</dbReference>
<organism evidence="6 7">
    <name type="scientific">Spraguea lophii (strain 42_110)</name>
    <name type="common">Microsporidian parasite</name>
    <dbReference type="NCBI Taxonomy" id="1358809"/>
    <lineage>
        <taxon>Eukaryota</taxon>
        <taxon>Fungi</taxon>
        <taxon>Fungi incertae sedis</taxon>
        <taxon>Microsporidia</taxon>
        <taxon>Spragueidae</taxon>
        <taxon>Spraguea</taxon>
    </lineage>
</organism>
<sequence length="173" mass="19623">MAKRTLSPGALRRLCTEESRMKNDCKGCGFEASPSIVGGEKDYTQWDVYITGPGDSLYENCILHAILIFDYNYPLVPPKMKFVTEMFHPNIFKDGNVCISILHMASDDPTSYEKPDENWTPVQNIRTVVLSVISMLNEPNINSPANVDASKLFKNAYEEYCEKVKELMKAQKK</sequence>
<comment type="similarity">
    <text evidence="4">Belongs to the ubiquitin-conjugating enzyme family.</text>
</comment>
<proteinExistence type="inferred from homology"/>
<evidence type="ECO:0000259" key="5">
    <source>
        <dbReference type="PROSITE" id="PS50127"/>
    </source>
</evidence>
<dbReference type="InterPro" id="IPR000608">
    <property type="entry name" value="UBC"/>
</dbReference>
<dbReference type="OrthoDB" id="19692at2759"/>
<dbReference type="Pfam" id="PF00179">
    <property type="entry name" value="UQ_con"/>
    <property type="match status" value="1"/>
</dbReference>
<dbReference type="SUPFAM" id="SSF54495">
    <property type="entry name" value="UBC-like"/>
    <property type="match status" value="1"/>
</dbReference>
<dbReference type="FunCoup" id="S7WB91">
    <property type="interactions" value="98"/>
</dbReference>
<dbReference type="STRING" id="1358809.S7WB91"/>
<keyword evidence="4" id="KW-0067">ATP-binding</keyword>
<gene>
    <name evidence="6" type="ORF">SLOPH_2034</name>
</gene>
<dbReference type="InterPro" id="IPR050113">
    <property type="entry name" value="Ub_conjugating_enzyme"/>
</dbReference>
<dbReference type="OMA" id="RKVTRCV"/>
<dbReference type="InterPro" id="IPR016135">
    <property type="entry name" value="UBQ-conjugating_enzyme/RWD"/>
</dbReference>
<dbReference type="GO" id="GO:0005524">
    <property type="term" value="F:ATP binding"/>
    <property type="evidence" value="ECO:0007669"/>
    <property type="project" value="UniProtKB-UniRule"/>
</dbReference>
<dbReference type="EMBL" id="ATCN01000410">
    <property type="protein sequence ID" value="EPR79077.1"/>
    <property type="molecule type" value="Genomic_DNA"/>
</dbReference>
<keyword evidence="7" id="KW-1185">Reference proteome</keyword>
<evidence type="ECO:0000313" key="6">
    <source>
        <dbReference type="EMBL" id="EPR79077.1"/>
    </source>
</evidence>
<dbReference type="VEuPathDB" id="MicrosporidiaDB:SLOPH_2034"/>
<name>S7WB91_SPRLO</name>
<dbReference type="Gene3D" id="3.10.110.10">
    <property type="entry name" value="Ubiquitin Conjugating Enzyme"/>
    <property type="match status" value="1"/>
</dbReference>
<reference evidence="7" key="1">
    <citation type="journal article" date="2013" name="PLoS Genet.">
        <title>The genome of Spraguea lophii and the basis of host-microsporidian interactions.</title>
        <authorList>
            <person name="Campbell S.E."/>
            <person name="Williams T.A."/>
            <person name="Yousuf A."/>
            <person name="Soanes D.M."/>
            <person name="Paszkiewicz K.H."/>
            <person name="Williams B.A.P."/>
        </authorList>
    </citation>
    <scope>NUCLEOTIDE SEQUENCE [LARGE SCALE GENOMIC DNA]</scope>
    <source>
        <strain evidence="7">42_110</strain>
    </source>
</reference>
<protein>
    <submittedName>
        <fullName evidence="6">Ubiquitin-conjugating enzyme E2</fullName>
    </submittedName>
</protein>
<dbReference type="HOGENOM" id="CLU_030988_10_1_1"/>
<comment type="caution">
    <text evidence="6">The sequence shown here is derived from an EMBL/GenBank/DDBJ whole genome shotgun (WGS) entry which is preliminary data.</text>
</comment>
<dbReference type="InParanoid" id="S7WB91"/>
<dbReference type="SMART" id="SM00212">
    <property type="entry name" value="UBCc"/>
    <property type="match status" value="1"/>
</dbReference>
<evidence type="ECO:0000256" key="4">
    <source>
        <dbReference type="RuleBase" id="RU362109"/>
    </source>
</evidence>
<dbReference type="AlphaFoldDB" id="S7WB91"/>
<keyword evidence="4" id="KW-0547">Nucleotide-binding</keyword>
<dbReference type="GO" id="GO:0016740">
    <property type="term" value="F:transferase activity"/>
    <property type="evidence" value="ECO:0007669"/>
    <property type="project" value="UniProtKB-KW"/>
</dbReference>
<feature type="domain" description="UBC core" evidence="5">
    <location>
        <begin position="9"/>
        <end position="173"/>
    </location>
</feature>
<accession>S7WB91</accession>
<keyword evidence="1" id="KW-0808">Transferase</keyword>
<dbReference type="Proteomes" id="UP000014978">
    <property type="component" value="Unassembled WGS sequence"/>
</dbReference>
<dbReference type="PANTHER" id="PTHR24067">
    <property type="entry name" value="UBIQUITIN-CONJUGATING ENZYME E2"/>
    <property type="match status" value="1"/>
</dbReference>
<evidence type="ECO:0000313" key="7">
    <source>
        <dbReference type="Proteomes" id="UP000014978"/>
    </source>
</evidence>
<dbReference type="PROSITE" id="PS50127">
    <property type="entry name" value="UBC_2"/>
    <property type="match status" value="1"/>
</dbReference>
<evidence type="ECO:0000256" key="3">
    <source>
        <dbReference type="PROSITE-ProRule" id="PRU10133"/>
    </source>
</evidence>